<dbReference type="SUPFAM" id="SSF46689">
    <property type="entry name" value="Homeodomain-like"/>
    <property type="match status" value="1"/>
</dbReference>
<evidence type="ECO:0000256" key="2">
    <source>
        <dbReference type="ARBA" id="ARBA00023125"/>
    </source>
</evidence>
<keyword evidence="2 4" id="KW-0238">DNA-binding</keyword>
<dbReference type="PANTHER" id="PTHR30055:SF234">
    <property type="entry name" value="HTH-TYPE TRANSCRIPTIONAL REGULATOR BETI"/>
    <property type="match status" value="1"/>
</dbReference>
<organism evidence="6 7">
    <name type="scientific">Actinomadura latina</name>
    <dbReference type="NCBI Taxonomy" id="163603"/>
    <lineage>
        <taxon>Bacteria</taxon>
        <taxon>Bacillati</taxon>
        <taxon>Actinomycetota</taxon>
        <taxon>Actinomycetes</taxon>
        <taxon>Streptosporangiales</taxon>
        <taxon>Thermomonosporaceae</taxon>
        <taxon>Actinomadura</taxon>
    </lineage>
</organism>
<dbReference type="InterPro" id="IPR050109">
    <property type="entry name" value="HTH-type_TetR-like_transc_reg"/>
</dbReference>
<evidence type="ECO:0000313" key="7">
    <source>
        <dbReference type="Proteomes" id="UP000579250"/>
    </source>
</evidence>
<dbReference type="Proteomes" id="UP000579250">
    <property type="component" value="Unassembled WGS sequence"/>
</dbReference>
<dbReference type="PANTHER" id="PTHR30055">
    <property type="entry name" value="HTH-TYPE TRANSCRIPTIONAL REGULATOR RUTR"/>
    <property type="match status" value="1"/>
</dbReference>
<evidence type="ECO:0000259" key="5">
    <source>
        <dbReference type="PROSITE" id="PS50977"/>
    </source>
</evidence>
<keyword evidence="3" id="KW-0804">Transcription</keyword>
<sequence length="153" mass="17151">MRGVAGRLGVTPMALYRYVGDKQGLLDGLVERLIRELPEDDPALPWQDRLRAMGTGIREVARRHPQVFLLLFMRPTVTEEARRARNTVQALLRSAGVPEEVVPPLQRLLDTIGMGLAASEANGRFTGDAEDIDRIYDLAEDLLLTAIERYARK</sequence>
<evidence type="ECO:0000256" key="3">
    <source>
        <dbReference type="ARBA" id="ARBA00023163"/>
    </source>
</evidence>
<name>A0A846ZDM0_9ACTN</name>
<dbReference type="AlphaFoldDB" id="A0A846ZDM0"/>
<keyword evidence="1" id="KW-0805">Transcription regulation</keyword>
<proteinExistence type="predicted"/>
<dbReference type="GO" id="GO:0003700">
    <property type="term" value="F:DNA-binding transcription factor activity"/>
    <property type="evidence" value="ECO:0007669"/>
    <property type="project" value="TreeGrafter"/>
</dbReference>
<dbReference type="EMBL" id="JAAXPI010000091">
    <property type="protein sequence ID" value="NKZ08635.1"/>
    <property type="molecule type" value="Genomic_DNA"/>
</dbReference>
<evidence type="ECO:0000256" key="4">
    <source>
        <dbReference type="PROSITE-ProRule" id="PRU00335"/>
    </source>
</evidence>
<reference evidence="6 7" key="1">
    <citation type="submission" date="2020-04" db="EMBL/GenBank/DDBJ databases">
        <title>MicrobeNet Type strains.</title>
        <authorList>
            <person name="Nicholson A.C."/>
        </authorList>
    </citation>
    <scope>NUCLEOTIDE SEQUENCE [LARGE SCALE GENOMIC DNA]</scope>
    <source>
        <strain evidence="6 7">ATCC BAA-277</strain>
    </source>
</reference>
<dbReference type="Gene3D" id="1.10.357.10">
    <property type="entry name" value="Tetracycline Repressor, domain 2"/>
    <property type="match status" value="1"/>
</dbReference>
<evidence type="ECO:0000256" key="1">
    <source>
        <dbReference type="ARBA" id="ARBA00023015"/>
    </source>
</evidence>
<dbReference type="PROSITE" id="PS50977">
    <property type="entry name" value="HTH_TETR_2"/>
    <property type="match status" value="1"/>
</dbReference>
<comment type="caution">
    <text evidence="4">Lacks conserved residue(s) required for the propagation of feature annotation.</text>
</comment>
<dbReference type="GO" id="GO:0000976">
    <property type="term" value="F:transcription cis-regulatory region binding"/>
    <property type="evidence" value="ECO:0007669"/>
    <property type="project" value="TreeGrafter"/>
</dbReference>
<keyword evidence="7" id="KW-1185">Reference proteome</keyword>
<dbReference type="RefSeq" id="WP_067639870.1">
    <property type="nucleotide sequence ID" value="NZ_JAAXPI010000091.1"/>
</dbReference>
<dbReference type="InterPro" id="IPR036271">
    <property type="entry name" value="Tet_transcr_reg_TetR-rel_C_sf"/>
</dbReference>
<accession>A0A846ZDM0</accession>
<dbReference type="InterPro" id="IPR025996">
    <property type="entry name" value="MT1864/Rv1816-like_C"/>
</dbReference>
<comment type="caution">
    <text evidence="6">The sequence shown here is derived from an EMBL/GenBank/DDBJ whole genome shotgun (WGS) entry which is preliminary data.</text>
</comment>
<gene>
    <name evidence="6" type="ORF">HGB48_33590</name>
</gene>
<dbReference type="InterPro" id="IPR001647">
    <property type="entry name" value="HTH_TetR"/>
</dbReference>
<evidence type="ECO:0000313" key="6">
    <source>
        <dbReference type="EMBL" id="NKZ08635.1"/>
    </source>
</evidence>
<dbReference type="SUPFAM" id="SSF48498">
    <property type="entry name" value="Tetracyclin repressor-like, C-terminal domain"/>
    <property type="match status" value="1"/>
</dbReference>
<dbReference type="Pfam" id="PF13305">
    <property type="entry name" value="TetR_C_33"/>
    <property type="match status" value="1"/>
</dbReference>
<feature type="domain" description="HTH tetR-type" evidence="5">
    <location>
        <begin position="1"/>
        <end position="37"/>
    </location>
</feature>
<protein>
    <submittedName>
        <fullName evidence="6">TetR/AcrR family transcriptional regulator</fullName>
    </submittedName>
</protein>
<dbReference type="InterPro" id="IPR009057">
    <property type="entry name" value="Homeodomain-like_sf"/>
</dbReference>